<feature type="region of interest" description="Disordered" evidence="1">
    <location>
        <begin position="339"/>
        <end position="367"/>
    </location>
</feature>
<evidence type="ECO:0000313" key="3">
    <source>
        <dbReference type="EMBL" id="CAB4203590.1"/>
    </source>
</evidence>
<keyword evidence="3" id="KW-0347">Helicase</keyword>
<proteinExistence type="predicted"/>
<dbReference type="GO" id="GO:0003678">
    <property type="term" value="F:DNA helicase activity"/>
    <property type="evidence" value="ECO:0007669"/>
    <property type="project" value="InterPro"/>
</dbReference>
<dbReference type="InterPro" id="IPR027417">
    <property type="entry name" value="P-loop_NTPase"/>
</dbReference>
<feature type="region of interest" description="Disordered" evidence="1">
    <location>
        <begin position="426"/>
        <end position="449"/>
    </location>
</feature>
<evidence type="ECO:0000259" key="2">
    <source>
        <dbReference type="Pfam" id="PF03796"/>
    </source>
</evidence>
<evidence type="ECO:0000256" key="1">
    <source>
        <dbReference type="SAM" id="MobiDB-lite"/>
    </source>
</evidence>
<dbReference type="GO" id="GO:0006260">
    <property type="term" value="P:DNA replication"/>
    <property type="evidence" value="ECO:0007669"/>
    <property type="project" value="InterPro"/>
</dbReference>
<dbReference type="Pfam" id="PF03796">
    <property type="entry name" value="DnaB_C"/>
    <property type="match status" value="1"/>
</dbReference>
<accession>A0A6J5S5F3</accession>
<keyword evidence="3" id="KW-0378">Hydrolase</keyword>
<gene>
    <name evidence="3" type="ORF">UFOVP1382_201</name>
</gene>
<name>A0A6J5S5F3_9CAUD</name>
<feature type="compositionally biased region" description="Basic and acidic residues" evidence="1">
    <location>
        <begin position="345"/>
        <end position="355"/>
    </location>
</feature>
<sequence length="449" mass="49227">MAFDIDGNVIYACVSGGPHAVAEALSVGLKPSSLDGRAAKAFGFIVQHMMEHATVPSAGDITSLFGDVVVQTDIARAFVFQECANRTLFRRIAAGQTEVDERLKANDPQGAFAALTKAREAAANSVPKKSAPTSLFSLGGAVLASYEESLLGGIPIPAPWESVNAMTRGWMPGTNSWFAARPGSGKTFLAIEAGLYAWDQRNLAEKPKTINVLFVTPEMLELQIAERAFVMRSKIPYGAVVGASLSHFQMEKYKATIQALQEETGFWVMDASRGISPDRIGQAIEDTNADLVIIDAAYKIKWLERAKDRFENMFVGVETVSNWSKREWRGDRKIAIVASSQMNRGGDKKSQENQKKGPSQDGPGQSALALSDNIAWEADNLFMVDQDEDDKQSGISHLFPSKVRRMGEWRSKITLRWDMQKMDFSEIPQPKKGAAFKDTAFAEGEDSPF</sequence>
<organism evidence="3">
    <name type="scientific">uncultured Caudovirales phage</name>
    <dbReference type="NCBI Taxonomy" id="2100421"/>
    <lineage>
        <taxon>Viruses</taxon>
        <taxon>Duplodnaviria</taxon>
        <taxon>Heunggongvirae</taxon>
        <taxon>Uroviricota</taxon>
        <taxon>Caudoviricetes</taxon>
        <taxon>Peduoviridae</taxon>
        <taxon>Maltschvirus</taxon>
        <taxon>Maltschvirus maltsch</taxon>
    </lineage>
</organism>
<feature type="domain" description="SF4 helicase" evidence="2">
    <location>
        <begin position="159"/>
        <end position="425"/>
    </location>
</feature>
<keyword evidence="3" id="KW-0547">Nucleotide-binding</keyword>
<dbReference type="SUPFAM" id="SSF52540">
    <property type="entry name" value="P-loop containing nucleoside triphosphate hydrolases"/>
    <property type="match status" value="1"/>
</dbReference>
<protein>
    <submittedName>
        <fullName evidence="3">DnaB, replicative DNA helicase</fullName>
    </submittedName>
</protein>
<keyword evidence="3" id="KW-0067">ATP-binding</keyword>
<dbReference type="EMBL" id="LR797331">
    <property type="protein sequence ID" value="CAB4203590.1"/>
    <property type="molecule type" value="Genomic_DNA"/>
</dbReference>
<dbReference type="InterPro" id="IPR007694">
    <property type="entry name" value="DNA_helicase_DnaB-like_C"/>
</dbReference>
<dbReference type="Gene3D" id="3.40.50.300">
    <property type="entry name" value="P-loop containing nucleotide triphosphate hydrolases"/>
    <property type="match status" value="1"/>
</dbReference>
<reference evidence="3" key="1">
    <citation type="submission" date="2020-05" db="EMBL/GenBank/DDBJ databases">
        <authorList>
            <person name="Chiriac C."/>
            <person name="Salcher M."/>
            <person name="Ghai R."/>
            <person name="Kavagutti S V."/>
        </authorList>
    </citation>
    <scope>NUCLEOTIDE SEQUENCE</scope>
</reference>
<dbReference type="GO" id="GO:0005524">
    <property type="term" value="F:ATP binding"/>
    <property type="evidence" value="ECO:0007669"/>
    <property type="project" value="InterPro"/>
</dbReference>